<dbReference type="SMART" id="SM00360">
    <property type="entry name" value="RRM"/>
    <property type="match status" value="1"/>
</dbReference>
<evidence type="ECO:0000259" key="6">
    <source>
        <dbReference type="PROSITE" id="PS50102"/>
    </source>
</evidence>
<name>A0AAN7DK78_9FUNG</name>
<feature type="domain" description="RRM" evidence="6">
    <location>
        <begin position="31"/>
        <end position="101"/>
    </location>
</feature>
<dbReference type="InterPro" id="IPR035979">
    <property type="entry name" value="RBD_domain_sf"/>
</dbReference>
<dbReference type="SUPFAM" id="SSF54928">
    <property type="entry name" value="RNA-binding domain, RBD"/>
    <property type="match status" value="1"/>
</dbReference>
<dbReference type="GO" id="GO:0003723">
    <property type="term" value="F:RNA binding"/>
    <property type="evidence" value="ECO:0007669"/>
    <property type="project" value="UniProtKB-UniRule"/>
</dbReference>
<dbReference type="RefSeq" id="XP_064685592.1">
    <property type="nucleotide sequence ID" value="XM_064828390.1"/>
</dbReference>
<dbReference type="AlphaFoldDB" id="A0AAN7DK78"/>
<proteinExistence type="predicted"/>
<evidence type="ECO:0000313" key="7">
    <source>
        <dbReference type="EMBL" id="KAK4518926.1"/>
    </source>
</evidence>
<organism evidence="7 8">
    <name type="scientific">Mucor velutinosus</name>
    <dbReference type="NCBI Taxonomy" id="708070"/>
    <lineage>
        <taxon>Eukaryota</taxon>
        <taxon>Fungi</taxon>
        <taxon>Fungi incertae sedis</taxon>
        <taxon>Mucoromycota</taxon>
        <taxon>Mucoromycotina</taxon>
        <taxon>Mucoromycetes</taxon>
        <taxon>Mucorales</taxon>
        <taxon>Mucorineae</taxon>
        <taxon>Mucoraceae</taxon>
        <taxon>Mucor</taxon>
    </lineage>
</organism>
<evidence type="ECO:0000256" key="2">
    <source>
        <dbReference type="ARBA" id="ARBA00022884"/>
    </source>
</evidence>
<dbReference type="InterPro" id="IPR012677">
    <property type="entry name" value="Nucleotide-bd_a/b_plait_sf"/>
</dbReference>
<evidence type="ECO:0000256" key="3">
    <source>
        <dbReference type="ARBA" id="ARBA00023242"/>
    </source>
</evidence>
<reference evidence="7 8" key="1">
    <citation type="submission" date="2022-11" db="EMBL/GenBank/DDBJ databases">
        <title>Mucor velutinosus strain NIH1002 WGS.</title>
        <authorList>
            <person name="Subramanian P."/>
            <person name="Mullikin J.C."/>
            <person name="Segre J.A."/>
            <person name="Zelazny A.M."/>
        </authorList>
    </citation>
    <scope>NUCLEOTIDE SEQUENCE [LARGE SCALE GENOMIC DNA]</scope>
    <source>
        <strain evidence="7 8">NIH1002</strain>
    </source>
</reference>
<comment type="caution">
    <text evidence="7">The sequence shown here is derived from an EMBL/GenBank/DDBJ whole genome shotgun (WGS) entry which is preliminary data.</text>
</comment>
<dbReference type="EMBL" id="JASEJX010000012">
    <property type="protein sequence ID" value="KAK4518926.1"/>
    <property type="molecule type" value="Genomic_DNA"/>
</dbReference>
<feature type="compositionally biased region" description="Basic and acidic residues" evidence="5">
    <location>
        <begin position="1"/>
        <end position="27"/>
    </location>
</feature>
<keyword evidence="8" id="KW-1185">Reference proteome</keyword>
<feature type="compositionally biased region" description="Basic and acidic residues" evidence="5">
    <location>
        <begin position="101"/>
        <end position="150"/>
    </location>
</feature>
<dbReference type="GO" id="GO:0005840">
    <property type="term" value="C:ribosome"/>
    <property type="evidence" value="ECO:0007669"/>
    <property type="project" value="UniProtKB-KW"/>
</dbReference>
<evidence type="ECO:0000256" key="1">
    <source>
        <dbReference type="ARBA" id="ARBA00004123"/>
    </source>
</evidence>
<protein>
    <submittedName>
        <fullName evidence="7">60S ribosomal protein L32</fullName>
    </submittedName>
</protein>
<dbReference type="PROSITE" id="PS50102">
    <property type="entry name" value="RRM"/>
    <property type="match status" value="1"/>
</dbReference>
<dbReference type="Gene3D" id="3.30.70.330">
    <property type="match status" value="1"/>
</dbReference>
<sequence>MSYFGDRDRDRGDRGDRGGDRSDDRSRPNPCRLYVGKVSRYAREQELRDLFSRYGRIRDLVLRDFYAFVEFDNIRDAEDASKELNGYELEGERLIVQVANRARDRGDRNDRSDRGDRDRDSRRDRYSRDNRDNRDRDYDRDRGRRYDNNNDGGDRCYNCGEFGKLSFMEQSVIQRG</sequence>
<keyword evidence="3" id="KW-0539">Nucleus</keyword>
<feature type="region of interest" description="Disordered" evidence="5">
    <location>
        <begin position="100"/>
        <end position="150"/>
    </location>
</feature>
<dbReference type="InterPro" id="IPR000504">
    <property type="entry name" value="RRM_dom"/>
</dbReference>
<keyword evidence="7" id="KW-0689">Ribosomal protein</keyword>
<dbReference type="PANTHER" id="PTHR48038">
    <property type="entry name" value="RIBONUCLEOPROTEIN RB97D"/>
    <property type="match status" value="1"/>
</dbReference>
<dbReference type="Pfam" id="PF00076">
    <property type="entry name" value="RRM_1"/>
    <property type="match status" value="1"/>
</dbReference>
<gene>
    <name evidence="7" type="primary">RPL32_3</name>
    <name evidence="7" type="ORF">ATC70_009153</name>
</gene>
<evidence type="ECO:0000256" key="4">
    <source>
        <dbReference type="PROSITE-ProRule" id="PRU00176"/>
    </source>
</evidence>
<evidence type="ECO:0000313" key="8">
    <source>
        <dbReference type="Proteomes" id="UP001304243"/>
    </source>
</evidence>
<feature type="region of interest" description="Disordered" evidence="5">
    <location>
        <begin position="1"/>
        <end position="31"/>
    </location>
</feature>
<dbReference type="PANTHER" id="PTHR48038:SF3">
    <property type="entry name" value="SPLICING FACTOR, ARGININE_SERINE-RICH 1-RELATED"/>
    <property type="match status" value="1"/>
</dbReference>
<comment type="subcellular location">
    <subcellularLocation>
        <location evidence="1">Nucleus</location>
    </subcellularLocation>
</comment>
<dbReference type="GO" id="GO:0005634">
    <property type="term" value="C:nucleus"/>
    <property type="evidence" value="ECO:0007669"/>
    <property type="project" value="UniProtKB-SubCell"/>
</dbReference>
<accession>A0AAN7DK78</accession>
<keyword evidence="7" id="KW-0687">Ribonucleoprotein</keyword>
<dbReference type="Proteomes" id="UP001304243">
    <property type="component" value="Unassembled WGS sequence"/>
</dbReference>
<keyword evidence="2 4" id="KW-0694">RNA-binding</keyword>
<dbReference type="GeneID" id="89952839"/>
<evidence type="ECO:0000256" key="5">
    <source>
        <dbReference type="SAM" id="MobiDB-lite"/>
    </source>
</evidence>